<dbReference type="eggNOG" id="ENOG5032U6J">
    <property type="taxonomic scope" value="Bacteria"/>
</dbReference>
<dbReference type="Proteomes" id="UP000003763">
    <property type="component" value="Unassembled WGS sequence"/>
</dbReference>
<dbReference type="RefSeq" id="WP_007868221.1">
    <property type="nucleotide sequence ID" value="NZ_JH376428.1"/>
</dbReference>
<name>G5HQI5_9FIRM</name>
<dbReference type="EMBL" id="ADLJ01000044">
    <property type="protein sequence ID" value="EHE96311.1"/>
    <property type="molecule type" value="Genomic_DNA"/>
</dbReference>
<accession>G5HQI5</accession>
<evidence type="ECO:0000313" key="1">
    <source>
        <dbReference type="EMBL" id="EHE96311.1"/>
    </source>
</evidence>
<comment type="caution">
    <text evidence="1">The sequence shown here is derived from an EMBL/GenBank/DDBJ whole genome shotgun (WGS) entry which is preliminary data.</text>
</comment>
<gene>
    <name evidence="1" type="ORF">HMPREF9469_04847</name>
</gene>
<reference evidence="1 2" key="1">
    <citation type="submission" date="2011-08" db="EMBL/GenBank/DDBJ databases">
        <title>The Genome Sequence of Clostridium citroniae WAL-17108.</title>
        <authorList>
            <consortium name="The Broad Institute Genome Sequencing Platform"/>
            <person name="Earl A."/>
            <person name="Ward D."/>
            <person name="Feldgarden M."/>
            <person name="Gevers D."/>
            <person name="Finegold S.M."/>
            <person name="Summanen P.H."/>
            <person name="Molitoris D.R."/>
            <person name="Vaisanen M.L."/>
            <person name="Daigneault M."/>
            <person name="Allen-Vercoe E."/>
            <person name="Young S.K."/>
            <person name="Zeng Q."/>
            <person name="Gargeya S."/>
            <person name="Fitzgerald M."/>
            <person name="Haas B."/>
            <person name="Abouelleil A."/>
            <person name="Alvarado L."/>
            <person name="Arachchi H.M."/>
            <person name="Berlin A."/>
            <person name="Brown A."/>
            <person name="Chapman S.B."/>
            <person name="Chen Z."/>
            <person name="Dunbar C."/>
            <person name="Freedman E."/>
            <person name="Gearin G."/>
            <person name="Gellesch M."/>
            <person name="Goldberg J."/>
            <person name="Griggs A."/>
            <person name="Gujja S."/>
            <person name="Heiman D."/>
            <person name="Howarth C."/>
            <person name="Larson L."/>
            <person name="Lui A."/>
            <person name="MacDonald P.J.P."/>
            <person name="Montmayeur A."/>
            <person name="Murphy C."/>
            <person name="Neiman D."/>
            <person name="Pearson M."/>
            <person name="Priest M."/>
            <person name="Roberts A."/>
            <person name="Saif S."/>
            <person name="Shea T."/>
            <person name="Shenoy N."/>
            <person name="Sisk P."/>
            <person name="Stolte C."/>
            <person name="Sykes S."/>
            <person name="Wortman J."/>
            <person name="Nusbaum C."/>
            <person name="Birren B."/>
        </authorList>
    </citation>
    <scope>NUCLEOTIDE SEQUENCE [LARGE SCALE GENOMIC DNA]</scope>
    <source>
        <strain evidence="1 2">WAL-17108</strain>
    </source>
</reference>
<proteinExistence type="predicted"/>
<dbReference type="AlphaFoldDB" id="G5HQI5"/>
<protein>
    <submittedName>
        <fullName evidence="1">Uncharacterized protein</fullName>
    </submittedName>
</protein>
<organism evidence="1 2">
    <name type="scientific">[Clostridium] citroniae WAL-17108</name>
    <dbReference type="NCBI Taxonomy" id="742733"/>
    <lineage>
        <taxon>Bacteria</taxon>
        <taxon>Bacillati</taxon>
        <taxon>Bacillota</taxon>
        <taxon>Clostridia</taxon>
        <taxon>Lachnospirales</taxon>
        <taxon>Lachnospiraceae</taxon>
        <taxon>Enterocloster</taxon>
    </lineage>
</organism>
<dbReference type="HOGENOM" id="CLU_1445311_0_0_9"/>
<evidence type="ECO:0000313" key="2">
    <source>
        <dbReference type="Proteomes" id="UP000003763"/>
    </source>
</evidence>
<sequence length="187" mass="21881">MNKKETMIISDNHIEYDNSDYPYAEFKYKTMLHASEISAYTSSFIPSALLTKQGNIFFVNRVYEGELLSFCIKNHIEKIHVQDNWFLILEEFLDTEIVAKEKERTYILLEQAGISRTLCDHIRKELAPLMIEYNFVSCLWEWCYLGMYDLLVAAQGKLIKTKIKLDNQQINGLYNFAVKIALMQGKL</sequence>